<keyword evidence="2" id="KW-1185">Reference proteome</keyword>
<dbReference type="EMBL" id="CAJJDP010000073">
    <property type="protein sequence ID" value="CAD8179860.1"/>
    <property type="molecule type" value="Genomic_DNA"/>
</dbReference>
<proteinExistence type="predicted"/>
<dbReference type="Proteomes" id="UP000683925">
    <property type="component" value="Unassembled WGS sequence"/>
</dbReference>
<accession>A0A8S1VRJ3</accession>
<dbReference type="OMA" id="QIFFIYW"/>
<organism evidence="1 2">
    <name type="scientific">Paramecium octaurelia</name>
    <dbReference type="NCBI Taxonomy" id="43137"/>
    <lineage>
        <taxon>Eukaryota</taxon>
        <taxon>Sar</taxon>
        <taxon>Alveolata</taxon>
        <taxon>Ciliophora</taxon>
        <taxon>Intramacronucleata</taxon>
        <taxon>Oligohymenophorea</taxon>
        <taxon>Peniculida</taxon>
        <taxon>Parameciidae</taxon>
        <taxon>Paramecium</taxon>
    </lineage>
</organism>
<comment type="caution">
    <text evidence="1">The sequence shown here is derived from an EMBL/GenBank/DDBJ whole genome shotgun (WGS) entry which is preliminary data.</text>
</comment>
<dbReference type="AlphaFoldDB" id="A0A8S1VRJ3"/>
<reference evidence="1" key="1">
    <citation type="submission" date="2021-01" db="EMBL/GenBank/DDBJ databases">
        <authorList>
            <consortium name="Genoscope - CEA"/>
            <person name="William W."/>
        </authorList>
    </citation>
    <scope>NUCLEOTIDE SEQUENCE</scope>
</reference>
<name>A0A8S1VRJ3_PAROT</name>
<sequence>MISQIFFIYWSIYVNINYKFISGFRQVTSFLKTINNRILIAGFEINFSLSFKSDSISTEISKCNKYSSIRQTKICIIQLEIMRFY</sequence>
<evidence type="ECO:0000313" key="1">
    <source>
        <dbReference type="EMBL" id="CAD8179860.1"/>
    </source>
</evidence>
<evidence type="ECO:0000313" key="2">
    <source>
        <dbReference type="Proteomes" id="UP000683925"/>
    </source>
</evidence>
<gene>
    <name evidence="1" type="ORF">POCTA_138.1.T0740025</name>
</gene>
<protein>
    <submittedName>
        <fullName evidence="1">Uncharacterized protein</fullName>
    </submittedName>
</protein>